<keyword evidence="6" id="KW-1185">Reference proteome</keyword>
<dbReference type="PROSITE" id="PS00122">
    <property type="entry name" value="CARBOXYLESTERASE_B_1"/>
    <property type="match status" value="1"/>
</dbReference>
<organism evidence="5 6">
    <name type="scientific">Mycobacterium palustre</name>
    <dbReference type="NCBI Taxonomy" id="153971"/>
    <lineage>
        <taxon>Bacteria</taxon>
        <taxon>Bacillati</taxon>
        <taxon>Actinomycetota</taxon>
        <taxon>Actinomycetes</taxon>
        <taxon>Mycobacteriales</taxon>
        <taxon>Mycobacteriaceae</taxon>
        <taxon>Mycobacterium</taxon>
        <taxon>Mycobacterium simiae complex</taxon>
    </lineage>
</organism>
<dbReference type="Pfam" id="PF00135">
    <property type="entry name" value="COesterase"/>
    <property type="match status" value="1"/>
</dbReference>
<protein>
    <recommendedName>
        <fullName evidence="3">Carboxylic ester hydrolase</fullName>
        <ecNumber evidence="3">3.1.1.-</ecNumber>
    </recommendedName>
</protein>
<evidence type="ECO:0000256" key="2">
    <source>
        <dbReference type="ARBA" id="ARBA00022801"/>
    </source>
</evidence>
<name>A0A1X1ZM73_9MYCO</name>
<reference evidence="5 6" key="1">
    <citation type="submission" date="2016-01" db="EMBL/GenBank/DDBJ databases">
        <title>The new phylogeny of the genus Mycobacterium.</title>
        <authorList>
            <person name="Tarcisio F."/>
            <person name="Conor M."/>
            <person name="Antonella G."/>
            <person name="Elisabetta G."/>
            <person name="Giulia F.S."/>
            <person name="Sara T."/>
            <person name="Anna F."/>
            <person name="Clotilde B."/>
            <person name="Roberto B."/>
            <person name="Veronica D.S."/>
            <person name="Fabio R."/>
            <person name="Monica P."/>
            <person name="Olivier J."/>
            <person name="Enrico T."/>
            <person name="Nicola S."/>
        </authorList>
    </citation>
    <scope>NUCLEOTIDE SEQUENCE [LARGE SCALE GENOMIC DNA]</scope>
    <source>
        <strain evidence="5 6">DSM 44572</strain>
    </source>
</reference>
<evidence type="ECO:0000256" key="3">
    <source>
        <dbReference type="RuleBase" id="RU361235"/>
    </source>
</evidence>
<gene>
    <name evidence="5" type="ORF">AWC19_09730</name>
</gene>
<sequence length="514" mass="54989">MSMTEGNPVVVKTTSGDVQGRRRGKVSRFLGVPYGAPTGGAARFTPAGPPEPWTGVFDAVISGPSCPQPQLDERLRQGLRAYLGGYDVVPLPGTGKEGPSEACLVLNVTTPAADDAGRPVMVWLHAGAWVIGAGTSHFYDGERLATRGDVVVVSINHRLGPLGFSNLAEVGGEKFARSGNVGVLDIVLALEWVRDNIVRFGGDPDNVTLFGQSGGGRKGTFMLAMPAAKGLFHRVIIQSGAQLRAPAPEVSARKAAAMMRALGLREDQVRELQRVPADRLIAASGTGFSLQPMVDGQDVPADPIDAIEAGLGSDVPVIVGATRDDEAVALLYEPRFNELDEGGLRVELDRLIGRETAEFVLPTYRACRPTASPLEIFVAVLSDCNRRMPAIRLAETIVGRGRANVYTYLFSYPDPSKGWALHAGDLPFTFDLLDPHRTDIAVAQPLADQLSGAWVAFARSGDPNHPGIPRWDAYDFERRATMVFGTDTTCVPDAYGVERRAWGDLALAGGTPNW</sequence>
<dbReference type="InterPro" id="IPR019826">
    <property type="entry name" value="Carboxylesterase_B_AS"/>
</dbReference>
<proteinExistence type="inferred from homology"/>
<dbReference type="AlphaFoldDB" id="A0A1X1ZM73"/>
<dbReference type="InterPro" id="IPR050309">
    <property type="entry name" value="Type-B_Carboxylest/Lipase"/>
</dbReference>
<dbReference type="GO" id="GO:0016787">
    <property type="term" value="F:hydrolase activity"/>
    <property type="evidence" value="ECO:0007669"/>
    <property type="project" value="UniProtKB-KW"/>
</dbReference>
<evidence type="ECO:0000313" key="6">
    <source>
        <dbReference type="Proteomes" id="UP000193529"/>
    </source>
</evidence>
<dbReference type="STRING" id="153971.AWC19_09730"/>
<dbReference type="EC" id="3.1.1.-" evidence="3"/>
<dbReference type="InterPro" id="IPR002018">
    <property type="entry name" value="CarbesteraseB"/>
</dbReference>
<dbReference type="EMBL" id="LQPJ01000102">
    <property type="protein sequence ID" value="ORW24378.1"/>
    <property type="molecule type" value="Genomic_DNA"/>
</dbReference>
<comment type="similarity">
    <text evidence="1 3">Belongs to the type-B carboxylesterase/lipase family.</text>
</comment>
<feature type="domain" description="Carboxylesterase type B" evidence="4">
    <location>
        <begin position="9"/>
        <end position="489"/>
    </location>
</feature>
<comment type="caution">
    <text evidence="5">The sequence shown here is derived from an EMBL/GenBank/DDBJ whole genome shotgun (WGS) entry which is preliminary data.</text>
</comment>
<keyword evidence="2 3" id="KW-0378">Hydrolase</keyword>
<evidence type="ECO:0000259" key="4">
    <source>
        <dbReference type="Pfam" id="PF00135"/>
    </source>
</evidence>
<accession>A0A1X1ZM73</accession>
<dbReference type="InterPro" id="IPR029058">
    <property type="entry name" value="AB_hydrolase_fold"/>
</dbReference>
<evidence type="ECO:0000256" key="1">
    <source>
        <dbReference type="ARBA" id="ARBA00005964"/>
    </source>
</evidence>
<dbReference type="Proteomes" id="UP000193529">
    <property type="component" value="Unassembled WGS sequence"/>
</dbReference>
<dbReference type="SUPFAM" id="SSF53474">
    <property type="entry name" value="alpha/beta-Hydrolases"/>
    <property type="match status" value="1"/>
</dbReference>
<evidence type="ECO:0000313" key="5">
    <source>
        <dbReference type="EMBL" id="ORW24378.1"/>
    </source>
</evidence>
<dbReference type="Gene3D" id="3.40.50.1820">
    <property type="entry name" value="alpha/beta hydrolase"/>
    <property type="match status" value="1"/>
</dbReference>
<dbReference type="PANTHER" id="PTHR11559">
    <property type="entry name" value="CARBOXYLESTERASE"/>
    <property type="match status" value="1"/>
</dbReference>